<dbReference type="InterPro" id="IPR029058">
    <property type="entry name" value="AB_hydrolase_fold"/>
</dbReference>
<evidence type="ECO:0000259" key="1">
    <source>
        <dbReference type="Pfam" id="PF00135"/>
    </source>
</evidence>
<dbReference type="EMBL" id="FMWP01000017">
    <property type="protein sequence ID" value="SCZ91989.1"/>
    <property type="molecule type" value="Genomic_DNA"/>
</dbReference>
<gene>
    <name evidence="2" type="ORF">BZ3500_MVSOF-1268-A1-R1_CHR5-3G08266</name>
</gene>
<dbReference type="Proteomes" id="UP000249723">
    <property type="component" value="Unassembled WGS sequence"/>
</dbReference>
<proteinExistence type="predicted"/>
<name>A0A2X0LMI7_9BASI</name>
<sequence>MQSEDAFTLNILTSEGITPDFQVVVLFWVYGGALNGGSSDSIMFDGTEWSRAEASRGKKSIVRGADVKAVDELGLSGNYGAYDIIHALTWARGWKMGPLLIEGAGAFLVSAMLVCGKRLFRRAIMQSSAAETMATFPLDHAYAAYSAVLASHAPDAATSKDRIDQLRVLPIDELIETHRVNYTFYGVALTIEDGPHAIWTENAVIIGTKEHEGATAAVFMQADTAAGFSRLVSTFPSSLQTEINQKYLEDGRCPAESWRQARALARQPNKKSGRETRVYMYRFREVNDRLAKALPLNVGSAHALEIAFVFNVETAWDEGSHESKTAAVMGSLWSEFAINGSPAPCVPLQVRTGPWRPFTSEQPSWLAIESGGKIKNESLVDYQDTLVDFTGRNFAT</sequence>
<protein>
    <submittedName>
        <fullName evidence="2">BZ3500_MvSof-1268-A1-R1_Chr5-3g08266 protein</fullName>
    </submittedName>
</protein>
<dbReference type="InterPro" id="IPR050309">
    <property type="entry name" value="Type-B_Carboxylest/Lipase"/>
</dbReference>
<keyword evidence="3" id="KW-1185">Reference proteome</keyword>
<feature type="domain" description="Carboxylesterase type B" evidence="1">
    <location>
        <begin position="75"/>
        <end position="375"/>
    </location>
</feature>
<accession>A0A2X0LMI7</accession>
<evidence type="ECO:0000313" key="3">
    <source>
        <dbReference type="Proteomes" id="UP000249723"/>
    </source>
</evidence>
<organism evidence="2 3">
    <name type="scientific">Microbotryum saponariae</name>
    <dbReference type="NCBI Taxonomy" id="289078"/>
    <lineage>
        <taxon>Eukaryota</taxon>
        <taxon>Fungi</taxon>
        <taxon>Dikarya</taxon>
        <taxon>Basidiomycota</taxon>
        <taxon>Pucciniomycotina</taxon>
        <taxon>Microbotryomycetes</taxon>
        <taxon>Microbotryales</taxon>
        <taxon>Microbotryaceae</taxon>
        <taxon>Microbotryum</taxon>
    </lineage>
</organism>
<dbReference type="STRING" id="289078.A0A2X0LMI7"/>
<reference evidence="3" key="1">
    <citation type="submission" date="2016-10" db="EMBL/GenBank/DDBJ databases">
        <authorList>
            <person name="Jeantristanb JTB J.-T."/>
            <person name="Ricardo R."/>
        </authorList>
    </citation>
    <scope>NUCLEOTIDE SEQUENCE [LARGE SCALE GENOMIC DNA]</scope>
</reference>
<dbReference type="InterPro" id="IPR002018">
    <property type="entry name" value="CarbesteraseB"/>
</dbReference>
<dbReference type="Gene3D" id="3.40.50.1820">
    <property type="entry name" value="alpha/beta hydrolase"/>
    <property type="match status" value="1"/>
</dbReference>
<dbReference type="PANTHER" id="PTHR11559">
    <property type="entry name" value="CARBOXYLESTERASE"/>
    <property type="match status" value="1"/>
</dbReference>
<dbReference type="SUPFAM" id="SSF53474">
    <property type="entry name" value="alpha/beta-Hydrolases"/>
    <property type="match status" value="1"/>
</dbReference>
<evidence type="ECO:0000313" key="2">
    <source>
        <dbReference type="EMBL" id="SCZ91989.1"/>
    </source>
</evidence>
<dbReference type="Pfam" id="PF00135">
    <property type="entry name" value="COesterase"/>
    <property type="match status" value="1"/>
</dbReference>
<dbReference type="OrthoDB" id="408631at2759"/>
<dbReference type="AlphaFoldDB" id="A0A2X0LMI7"/>